<gene>
    <name evidence="1" type="ORF">EDD57_15615</name>
</gene>
<evidence type="ECO:0000313" key="1">
    <source>
        <dbReference type="EMBL" id="TCP62152.1"/>
    </source>
</evidence>
<dbReference type="AlphaFoldDB" id="A0A4R2RF21"/>
<sequence>MGDKNVNDAREMFVPHKENTQGDQHLTTKEELIQFGLKYLEGIGSPSICQVCILHGGSCCTGCSHLKQGVGCQQRNISCTAWLCGFLKFIFHETGLLSEWDSFWEQIPGKDFRKDSTPPVVVINKWLETPSVQLLGEAFAKDLSKLIMESNQFDYVIRLHADLDFYLDRLNYYKSPEALVILETGLKDLTKDFHYFHSAKEKMNI</sequence>
<reference evidence="1 2" key="1">
    <citation type="submission" date="2019-03" db="EMBL/GenBank/DDBJ databases">
        <title>Genomic Encyclopedia of Type Strains, Phase IV (KMG-IV): sequencing the most valuable type-strain genomes for metagenomic binning, comparative biology and taxonomic classification.</title>
        <authorList>
            <person name="Goeker M."/>
        </authorList>
    </citation>
    <scope>NUCLEOTIDE SEQUENCE [LARGE SCALE GENOMIC DNA]</scope>
    <source>
        <strain evidence="1 2">DSM 46831</strain>
    </source>
</reference>
<evidence type="ECO:0008006" key="3">
    <source>
        <dbReference type="Google" id="ProtNLM"/>
    </source>
</evidence>
<dbReference type="Proteomes" id="UP000294746">
    <property type="component" value="Unassembled WGS sequence"/>
</dbReference>
<dbReference type="RefSeq" id="WP_131849901.1">
    <property type="nucleotide sequence ID" value="NZ_SLXV01000056.1"/>
</dbReference>
<accession>A0A4R2RF21</accession>
<evidence type="ECO:0000313" key="2">
    <source>
        <dbReference type="Proteomes" id="UP000294746"/>
    </source>
</evidence>
<proteinExistence type="predicted"/>
<protein>
    <recommendedName>
        <fullName evidence="3">DNA mismatch repair protein</fullName>
    </recommendedName>
</protein>
<name>A0A4R2RF21_9BACL</name>
<dbReference type="OrthoDB" id="2909105at2"/>
<organism evidence="1 2">
    <name type="scientific">Baia soyae</name>
    <dbReference type="NCBI Taxonomy" id="1544746"/>
    <lineage>
        <taxon>Bacteria</taxon>
        <taxon>Bacillati</taxon>
        <taxon>Bacillota</taxon>
        <taxon>Bacilli</taxon>
        <taxon>Bacillales</taxon>
        <taxon>Thermoactinomycetaceae</taxon>
        <taxon>Baia</taxon>
    </lineage>
</organism>
<dbReference type="EMBL" id="SLXV01000056">
    <property type="protein sequence ID" value="TCP62152.1"/>
    <property type="molecule type" value="Genomic_DNA"/>
</dbReference>
<keyword evidence="2" id="KW-1185">Reference proteome</keyword>
<comment type="caution">
    <text evidence="1">The sequence shown here is derived from an EMBL/GenBank/DDBJ whole genome shotgun (WGS) entry which is preliminary data.</text>
</comment>